<dbReference type="GO" id="GO:0005739">
    <property type="term" value="C:mitochondrion"/>
    <property type="evidence" value="ECO:0007669"/>
    <property type="project" value="TreeGrafter"/>
</dbReference>
<feature type="compositionally biased region" description="Basic residues" evidence="1">
    <location>
        <begin position="646"/>
        <end position="661"/>
    </location>
</feature>
<dbReference type="InterPro" id="IPR050896">
    <property type="entry name" value="Mito_lipid_metab_GTPase"/>
</dbReference>
<accession>A0A6A6UAK0</accession>
<evidence type="ECO:0000313" key="3">
    <source>
        <dbReference type="Proteomes" id="UP000799302"/>
    </source>
</evidence>
<sequence length="672" mass="74684">MKTDLFRALTLARREVLPFGPSYHTAFRFRLLPAARVSSPFSTLSPWRNQVHTSSPIIPDLDNATALPVKSPKHKELPVNCPGCGAYTQAEQKDEAGFYSLTRGAVQLYRTQDFEEAVYQKALSNLSPEAAKAVGIDNALADQALPPSPKTAIQPPYCDRCHNLVNHSIGEPIVHPPVKAIEETISESPHKSNHIWHVIDAADFPQSLILNIDKRIAHAHLRTRNRRSKDKKFVKGGLVDMNFIITRSDLLAPKKEQVDRLVPKLREILREKLGLSGRNVRMGNLHVVSAERGWWTKDVKEQIALSNGANWLVGRVNVGKSKLFESIFPKGTNREVNQSKRQKEILLDSPVDDEELLNAASADEADSQPHLGKRFSLLPPAQVAAQYPMMPIISGLPGTTASPIRVPFRDGRGELIDLPGVQRPSLELYVHPNEQSKLIMTSRVTPERIVMKPGTSVLLGGLIRIKPISPDTIIMAHSFTPLPPHKTSNEKAEQIHNGQLHANIKSMALRSELSKMASAGIYKLNTDVTRSYTGALTRRDGVGLKPERLPFVMYGTDILIEGVGWVELLAQVRKPKNTAVRRQLIPASQEMLDLEMTASDTPPEEIVAPTTSPFPEVEVFSPEGKYIAQRTSLCAFALGGPLQKKVAARPRRSMKSVKSQRRPQEKFKPIRR</sequence>
<evidence type="ECO:0000313" key="2">
    <source>
        <dbReference type="EMBL" id="KAF2668621.1"/>
    </source>
</evidence>
<keyword evidence="3" id="KW-1185">Reference proteome</keyword>
<dbReference type="Gene3D" id="3.40.50.300">
    <property type="entry name" value="P-loop containing nucleotide triphosphate hydrolases"/>
    <property type="match status" value="1"/>
</dbReference>
<proteinExistence type="predicted"/>
<dbReference type="InterPro" id="IPR027417">
    <property type="entry name" value="P-loop_NTPase"/>
</dbReference>
<dbReference type="AlphaFoldDB" id="A0A6A6UAK0"/>
<protein>
    <recommendedName>
        <fullName evidence="4">Genetic interactor of prohibitins 3, mitochondrial</fullName>
    </recommendedName>
</protein>
<name>A0A6A6UAK0_9PEZI</name>
<organism evidence="2 3">
    <name type="scientific">Microthyrium microscopicum</name>
    <dbReference type="NCBI Taxonomy" id="703497"/>
    <lineage>
        <taxon>Eukaryota</taxon>
        <taxon>Fungi</taxon>
        <taxon>Dikarya</taxon>
        <taxon>Ascomycota</taxon>
        <taxon>Pezizomycotina</taxon>
        <taxon>Dothideomycetes</taxon>
        <taxon>Dothideomycetes incertae sedis</taxon>
        <taxon>Microthyriales</taxon>
        <taxon>Microthyriaceae</taxon>
        <taxon>Microthyrium</taxon>
    </lineage>
</organism>
<dbReference type="OrthoDB" id="1696305at2759"/>
<dbReference type="PANTHER" id="PTHR46434">
    <property type="entry name" value="GENETIC INTERACTOR OF PROHIBITINS 3, MITOCHONDRIAL"/>
    <property type="match status" value="1"/>
</dbReference>
<dbReference type="Proteomes" id="UP000799302">
    <property type="component" value="Unassembled WGS sequence"/>
</dbReference>
<dbReference type="SUPFAM" id="SSF52540">
    <property type="entry name" value="P-loop containing nucleoside triphosphate hydrolases"/>
    <property type="match status" value="1"/>
</dbReference>
<dbReference type="EMBL" id="MU004236">
    <property type="protein sequence ID" value="KAF2668621.1"/>
    <property type="molecule type" value="Genomic_DNA"/>
</dbReference>
<dbReference type="PANTHER" id="PTHR46434:SF1">
    <property type="entry name" value="GENETIC INTERACTOR OF PROHIBITINS 3, MITOCHONDRIAL"/>
    <property type="match status" value="1"/>
</dbReference>
<evidence type="ECO:0008006" key="4">
    <source>
        <dbReference type="Google" id="ProtNLM"/>
    </source>
</evidence>
<evidence type="ECO:0000256" key="1">
    <source>
        <dbReference type="SAM" id="MobiDB-lite"/>
    </source>
</evidence>
<gene>
    <name evidence="2" type="ORF">BT63DRAFT_373858</name>
</gene>
<feature type="region of interest" description="Disordered" evidence="1">
    <location>
        <begin position="646"/>
        <end position="672"/>
    </location>
</feature>
<feature type="compositionally biased region" description="Basic and acidic residues" evidence="1">
    <location>
        <begin position="662"/>
        <end position="672"/>
    </location>
</feature>
<reference evidence="2" key="1">
    <citation type="journal article" date="2020" name="Stud. Mycol.">
        <title>101 Dothideomycetes genomes: a test case for predicting lifestyles and emergence of pathogens.</title>
        <authorList>
            <person name="Haridas S."/>
            <person name="Albert R."/>
            <person name="Binder M."/>
            <person name="Bloem J."/>
            <person name="Labutti K."/>
            <person name="Salamov A."/>
            <person name="Andreopoulos B."/>
            <person name="Baker S."/>
            <person name="Barry K."/>
            <person name="Bills G."/>
            <person name="Bluhm B."/>
            <person name="Cannon C."/>
            <person name="Castanera R."/>
            <person name="Culley D."/>
            <person name="Daum C."/>
            <person name="Ezra D."/>
            <person name="Gonzalez J."/>
            <person name="Henrissat B."/>
            <person name="Kuo A."/>
            <person name="Liang C."/>
            <person name="Lipzen A."/>
            <person name="Lutzoni F."/>
            <person name="Magnuson J."/>
            <person name="Mondo S."/>
            <person name="Nolan M."/>
            <person name="Ohm R."/>
            <person name="Pangilinan J."/>
            <person name="Park H.-J."/>
            <person name="Ramirez L."/>
            <person name="Alfaro M."/>
            <person name="Sun H."/>
            <person name="Tritt A."/>
            <person name="Yoshinaga Y."/>
            <person name="Zwiers L.-H."/>
            <person name="Turgeon B."/>
            <person name="Goodwin S."/>
            <person name="Spatafora J."/>
            <person name="Crous P."/>
            <person name="Grigoriev I."/>
        </authorList>
    </citation>
    <scope>NUCLEOTIDE SEQUENCE</scope>
    <source>
        <strain evidence="2">CBS 115976</strain>
    </source>
</reference>